<dbReference type="EMBL" id="CP016020">
    <property type="protein sequence ID" value="APH05813.1"/>
    <property type="molecule type" value="Genomic_DNA"/>
</dbReference>
<dbReference type="STRING" id="1547283.A9C19_14325"/>
<reference evidence="3 4" key="1">
    <citation type="journal article" date="2016" name="Sci. Rep.">
        <title>Complete genome sequence and transcriptomic analysis of a novel marine strain Bacillus weihaiensis reveals the mechanism of brown algae degradation.</title>
        <authorList>
            <person name="Zhu Y."/>
            <person name="Chen P."/>
            <person name="Bao Y."/>
            <person name="Men Y."/>
            <person name="Zeng Y."/>
            <person name="Yang J."/>
            <person name="Sun J."/>
            <person name="Sun Y."/>
        </authorList>
    </citation>
    <scope>NUCLEOTIDE SEQUENCE [LARGE SCALE GENOMIC DNA]</scope>
    <source>
        <strain evidence="3 4">Alg07</strain>
    </source>
</reference>
<proteinExistence type="predicted"/>
<dbReference type="SUPFAM" id="SSF55347">
    <property type="entry name" value="Glyceraldehyde-3-phosphate dehydrogenase-like, C-terminal domain"/>
    <property type="match status" value="1"/>
</dbReference>
<feature type="domain" description="Gfo/Idh/MocA-like oxidoreductase N-terminal" evidence="1">
    <location>
        <begin position="3"/>
        <end position="121"/>
    </location>
</feature>
<dbReference type="GO" id="GO:0000166">
    <property type="term" value="F:nucleotide binding"/>
    <property type="evidence" value="ECO:0007669"/>
    <property type="project" value="InterPro"/>
</dbReference>
<dbReference type="Pfam" id="PF01408">
    <property type="entry name" value="GFO_IDH_MocA"/>
    <property type="match status" value="1"/>
</dbReference>
<dbReference type="KEGG" id="bwh:A9C19_14325"/>
<dbReference type="InterPro" id="IPR036291">
    <property type="entry name" value="NAD(P)-bd_dom_sf"/>
</dbReference>
<dbReference type="Gene3D" id="3.40.50.720">
    <property type="entry name" value="NAD(P)-binding Rossmann-like Domain"/>
    <property type="match status" value="1"/>
</dbReference>
<dbReference type="RefSeq" id="WP_072580606.1">
    <property type="nucleotide sequence ID" value="NZ_CP016020.1"/>
</dbReference>
<protein>
    <submittedName>
        <fullName evidence="3">Oxidoreductase</fullName>
    </submittedName>
</protein>
<organism evidence="3 4">
    <name type="scientific">Bacillus weihaiensis</name>
    <dbReference type="NCBI Taxonomy" id="1547283"/>
    <lineage>
        <taxon>Bacteria</taxon>
        <taxon>Bacillati</taxon>
        <taxon>Bacillota</taxon>
        <taxon>Bacilli</taxon>
        <taxon>Bacillales</taxon>
        <taxon>Bacillaceae</taxon>
        <taxon>Bacillus</taxon>
    </lineage>
</organism>
<accession>A0A1L3MTZ9</accession>
<dbReference type="InterPro" id="IPR000683">
    <property type="entry name" value="Gfo/Idh/MocA-like_OxRdtase_N"/>
</dbReference>
<dbReference type="Proteomes" id="UP000181936">
    <property type="component" value="Chromosome"/>
</dbReference>
<sequence length="324" mass="35754">MVTIGIIGTGWFSGIHANILSEMEGVKVKAICGTSLEKARTFASSYGDMTPYGNLTQMLDCEKLDAVYICVPPFAHGDIESELVARGIPFLVEKPLSVDEEAPSRILDEVRKKPIITSVGYHFRYKNSVDLLRNELRESTLGMATGEWMGSMPEVPWWRNRQTSGGQFIEQTTHLVDLLRYTMGEVKEVYASYANTYVSTQYEGVTVPDVGTVSLKFTNGLIANLSNTCIIPDEQTKIGINYYTNNGVIHLGPDSLELFKNGEKHIMEDVDNPYVLENKAFIHAVRTGDTSGILSTYEDAFKTLKVTVAAQASADSGQVVKVSE</sequence>
<evidence type="ECO:0000313" key="3">
    <source>
        <dbReference type="EMBL" id="APH05813.1"/>
    </source>
</evidence>
<dbReference type="InterPro" id="IPR052515">
    <property type="entry name" value="Gfo/Idh/MocA_Oxidoreductase"/>
</dbReference>
<name>A0A1L3MTZ9_9BACI</name>
<dbReference type="Pfam" id="PF22725">
    <property type="entry name" value="GFO_IDH_MocA_C3"/>
    <property type="match status" value="1"/>
</dbReference>
<dbReference type="InterPro" id="IPR055170">
    <property type="entry name" value="GFO_IDH_MocA-like_dom"/>
</dbReference>
<dbReference type="PANTHER" id="PTHR43249">
    <property type="entry name" value="UDP-N-ACETYL-2-AMINO-2-DEOXY-D-GLUCURONATE OXIDASE"/>
    <property type="match status" value="1"/>
</dbReference>
<evidence type="ECO:0000313" key="4">
    <source>
        <dbReference type="Proteomes" id="UP000181936"/>
    </source>
</evidence>
<feature type="domain" description="GFO/IDH/MocA-like oxidoreductase" evidence="2">
    <location>
        <begin position="145"/>
        <end position="235"/>
    </location>
</feature>
<dbReference type="Gene3D" id="3.30.360.10">
    <property type="entry name" value="Dihydrodipicolinate Reductase, domain 2"/>
    <property type="match status" value="1"/>
</dbReference>
<dbReference type="AlphaFoldDB" id="A0A1L3MTZ9"/>
<evidence type="ECO:0000259" key="1">
    <source>
        <dbReference type="Pfam" id="PF01408"/>
    </source>
</evidence>
<dbReference type="PANTHER" id="PTHR43249:SF1">
    <property type="entry name" value="D-GLUCOSIDE 3-DEHYDROGENASE"/>
    <property type="match status" value="1"/>
</dbReference>
<dbReference type="SUPFAM" id="SSF51735">
    <property type="entry name" value="NAD(P)-binding Rossmann-fold domains"/>
    <property type="match status" value="1"/>
</dbReference>
<keyword evidence="4" id="KW-1185">Reference proteome</keyword>
<evidence type="ECO:0000259" key="2">
    <source>
        <dbReference type="Pfam" id="PF22725"/>
    </source>
</evidence>
<gene>
    <name evidence="3" type="ORF">A9C19_14325</name>
</gene>